<dbReference type="EMBL" id="LAZR01037602">
    <property type="protein sequence ID" value="KKL21780.1"/>
    <property type="molecule type" value="Genomic_DNA"/>
</dbReference>
<proteinExistence type="predicted"/>
<dbReference type="AlphaFoldDB" id="A0A0F9BIV8"/>
<protein>
    <submittedName>
        <fullName evidence="1">Uncharacterized protein</fullName>
    </submittedName>
</protein>
<feature type="non-terminal residue" evidence="1">
    <location>
        <position position="1"/>
    </location>
</feature>
<name>A0A0F9BIV8_9ZZZZ</name>
<sequence length="71" mass="8259">FHGKPPLKLTTNRFKELIGLGKYHQYLNYFYGITTEEVLGKIVNSTSTLSESVERERKRSWDLAPEFKPQA</sequence>
<comment type="caution">
    <text evidence="1">The sequence shown here is derived from an EMBL/GenBank/DDBJ whole genome shotgun (WGS) entry which is preliminary data.</text>
</comment>
<evidence type="ECO:0000313" key="1">
    <source>
        <dbReference type="EMBL" id="KKL21780.1"/>
    </source>
</evidence>
<reference evidence="1" key="1">
    <citation type="journal article" date="2015" name="Nature">
        <title>Complex archaea that bridge the gap between prokaryotes and eukaryotes.</title>
        <authorList>
            <person name="Spang A."/>
            <person name="Saw J.H."/>
            <person name="Jorgensen S.L."/>
            <person name="Zaremba-Niedzwiedzka K."/>
            <person name="Martijn J."/>
            <person name="Lind A.E."/>
            <person name="van Eijk R."/>
            <person name="Schleper C."/>
            <person name="Guy L."/>
            <person name="Ettema T.J."/>
        </authorList>
    </citation>
    <scope>NUCLEOTIDE SEQUENCE</scope>
</reference>
<gene>
    <name evidence="1" type="ORF">LCGC14_2442030</name>
</gene>
<organism evidence="1">
    <name type="scientific">marine sediment metagenome</name>
    <dbReference type="NCBI Taxonomy" id="412755"/>
    <lineage>
        <taxon>unclassified sequences</taxon>
        <taxon>metagenomes</taxon>
        <taxon>ecological metagenomes</taxon>
    </lineage>
</organism>
<accession>A0A0F9BIV8</accession>